<dbReference type="PANTHER" id="PTHR45641:SF19">
    <property type="entry name" value="NEPHROCYSTIN-3"/>
    <property type="match status" value="1"/>
</dbReference>
<dbReference type="InterPro" id="IPR018247">
    <property type="entry name" value="EF_Hand_1_Ca_BS"/>
</dbReference>
<accession>A0A9W7AV93</accession>
<evidence type="ECO:0000256" key="2">
    <source>
        <dbReference type="ARBA" id="ARBA00022803"/>
    </source>
</evidence>
<dbReference type="InterPro" id="IPR011990">
    <property type="entry name" value="TPR-like_helical_dom_sf"/>
</dbReference>
<dbReference type="PROSITE" id="PS00018">
    <property type="entry name" value="EF_HAND_1"/>
    <property type="match status" value="2"/>
</dbReference>
<dbReference type="CDD" id="cd00051">
    <property type="entry name" value="EFh"/>
    <property type="match status" value="1"/>
</dbReference>
<evidence type="ECO:0000256" key="7">
    <source>
        <dbReference type="SAM" id="Phobius"/>
    </source>
</evidence>
<evidence type="ECO:0000259" key="9">
    <source>
        <dbReference type="PROSITE" id="PS50222"/>
    </source>
</evidence>
<evidence type="ECO:0000256" key="5">
    <source>
        <dbReference type="SAM" id="Coils"/>
    </source>
</evidence>
<dbReference type="GO" id="GO:0005509">
    <property type="term" value="F:calcium ion binding"/>
    <property type="evidence" value="ECO:0007669"/>
    <property type="project" value="InterPro"/>
</dbReference>
<feature type="transmembrane region" description="Helical" evidence="7">
    <location>
        <begin position="28"/>
        <end position="49"/>
    </location>
</feature>
<feature type="transmembrane region" description="Helical" evidence="7">
    <location>
        <begin position="370"/>
        <end position="390"/>
    </location>
</feature>
<dbReference type="InterPro" id="IPR002048">
    <property type="entry name" value="EF_hand_dom"/>
</dbReference>
<comment type="caution">
    <text evidence="10">The sequence shown here is derived from an EMBL/GenBank/DDBJ whole genome shotgun (WGS) entry which is preliminary data.</text>
</comment>
<feature type="transmembrane region" description="Helical" evidence="7">
    <location>
        <begin position="61"/>
        <end position="82"/>
    </location>
</feature>
<dbReference type="Gene3D" id="2.20.70.10">
    <property type="match status" value="1"/>
</dbReference>
<dbReference type="InterPro" id="IPR011992">
    <property type="entry name" value="EF-hand-dom_pair"/>
</dbReference>
<proteinExistence type="predicted"/>
<dbReference type="InterPro" id="IPR019734">
    <property type="entry name" value="TPR_rpt"/>
</dbReference>
<feature type="domain" description="EF-hand" evidence="9">
    <location>
        <begin position="620"/>
        <end position="655"/>
    </location>
</feature>
<feature type="domain" description="WW" evidence="8">
    <location>
        <begin position="1372"/>
        <end position="1400"/>
    </location>
</feature>
<keyword evidence="7" id="KW-0472">Membrane</keyword>
<dbReference type="SMART" id="SM00456">
    <property type="entry name" value="WW"/>
    <property type="match status" value="3"/>
</dbReference>
<dbReference type="Gene3D" id="1.10.238.10">
    <property type="entry name" value="EF-hand"/>
    <property type="match status" value="1"/>
</dbReference>
<dbReference type="Pfam" id="PF13499">
    <property type="entry name" value="EF-hand_7"/>
    <property type="match status" value="1"/>
</dbReference>
<feature type="region of interest" description="Disordered" evidence="6">
    <location>
        <begin position="1205"/>
        <end position="1258"/>
    </location>
</feature>
<dbReference type="EMBL" id="BLQM01000259">
    <property type="protein sequence ID" value="GMH78957.1"/>
    <property type="molecule type" value="Genomic_DNA"/>
</dbReference>
<dbReference type="Pfam" id="PF00397">
    <property type="entry name" value="WW"/>
    <property type="match status" value="1"/>
</dbReference>
<dbReference type="SMART" id="SM00054">
    <property type="entry name" value="EFh"/>
    <property type="match status" value="2"/>
</dbReference>
<dbReference type="SUPFAM" id="SSF48452">
    <property type="entry name" value="TPR-like"/>
    <property type="match status" value="1"/>
</dbReference>
<reference evidence="11" key="1">
    <citation type="journal article" date="2023" name="Commun. Biol.">
        <title>Genome analysis of Parmales, the sister group of diatoms, reveals the evolutionary specialization of diatoms from phago-mixotrophs to photoautotrophs.</title>
        <authorList>
            <person name="Ban H."/>
            <person name="Sato S."/>
            <person name="Yoshikawa S."/>
            <person name="Yamada K."/>
            <person name="Nakamura Y."/>
            <person name="Ichinomiya M."/>
            <person name="Sato N."/>
            <person name="Blanc-Mathieu R."/>
            <person name="Endo H."/>
            <person name="Kuwata A."/>
            <person name="Ogata H."/>
        </authorList>
    </citation>
    <scope>NUCLEOTIDE SEQUENCE [LARGE SCALE GENOMIC DNA]</scope>
</reference>
<dbReference type="PROSITE" id="PS01159">
    <property type="entry name" value="WW_DOMAIN_1"/>
    <property type="match status" value="1"/>
</dbReference>
<evidence type="ECO:0000313" key="10">
    <source>
        <dbReference type="EMBL" id="GMH78957.1"/>
    </source>
</evidence>
<feature type="region of interest" description="Disordered" evidence="6">
    <location>
        <begin position="944"/>
        <end position="990"/>
    </location>
</feature>
<dbReference type="Gene3D" id="1.25.40.10">
    <property type="entry name" value="Tetratricopeptide repeat domain"/>
    <property type="match status" value="1"/>
</dbReference>
<dbReference type="PROSITE" id="PS50222">
    <property type="entry name" value="EF_HAND_2"/>
    <property type="match status" value="2"/>
</dbReference>
<dbReference type="Proteomes" id="UP001162640">
    <property type="component" value="Unassembled WGS sequence"/>
</dbReference>
<keyword evidence="7" id="KW-1133">Transmembrane helix</keyword>
<name>A0A9W7AV93_9STRA</name>
<feature type="domain" description="EF-hand" evidence="9">
    <location>
        <begin position="577"/>
        <end position="612"/>
    </location>
</feature>
<feature type="transmembrane region" description="Helical" evidence="7">
    <location>
        <begin position="149"/>
        <end position="167"/>
    </location>
</feature>
<feature type="region of interest" description="Disordered" evidence="6">
    <location>
        <begin position="1492"/>
        <end position="1512"/>
    </location>
</feature>
<evidence type="ECO:0000256" key="3">
    <source>
        <dbReference type="ARBA" id="ARBA00022837"/>
    </source>
</evidence>
<keyword evidence="7" id="KW-0812">Transmembrane</keyword>
<evidence type="ECO:0000256" key="6">
    <source>
        <dbReference type="SAM" id="MobiDB-lite"/>
    </source>
</evidence>
<keyword evidence="2 4" id="KW-0802">TPR repeat</keyword>
<dbReference type="CDD" id="cd00201">
    <property type="entry name" value="WW"/>
    <property type="match status" value="1"/>
</dbReference>
<feature type="compositionally biased region" description="Basic residues" evidence="6">
    <location>
        <begin position="1797"/>
        <end position="1813"/>
    </location>
</feature>
<evidence type="ECO:0000313" key="11">
    <source>
        <dbReference type="Proteomes" id="UP001162640"/>
    </source>
</evidence>
<dbReference type="PANTHER" id="PTHR45641">
    <property type="entry name" value="TETRATRICOPEPTIDE REPEAT PROTEIN (AFU_ORTHOLOGUE AFUA_6G03870)"/>
    <property type="match status" value="1"/>
</dbReference>
<feature type="transmembrane region" description="Helical" evidence="7">
    <location>
        <begin position="336"/>
        <end position="358"/>
    </location>
</feature>
<protein>
    <submittedName>
        <fullName evidence="10">Uncharacterized protein</fullName>
    </submittedName>
</protein>
<dbReference type="InterPro" id="IPR001202">
    <property type="entry name" value="WW_dom"/>
</dbReference>
<feature type="region of interest" description="Disordered" evidence="6">
    <location>
        <begin position="1797"/>
        <end position="1817"/>
    </location>
</feature>
<sequence>MSLPSRCSSTSSSTHEFFDGIACSKCEWLASSSAILATLILTFACGVYIDRIFASRQRVLRLKVISTFFQTAELIAALKVSWPFWTKWMPFSITIADSECVRVATVWFDGWDVKDLFYMHIYIPLGLFGFIIYRIYYAPRGSRRKKLSNTLFFWMVLWYAPVVRLAAQMFPCMDVTNTDGVGNTNTTRGDTIWVLVADPNVDCEGNKELDIARGHACMILLAVGIGFPYLVRWKLNKLRSRGRLRVNSTFVSVFHFYKDESAAFEAAQFVRKALLIGATVQYLPNPHLPNLGFDFFSLARVEALAVLIINVGFLTALLYYKPMRFCPSSYFPKFNLYLLVEVFFASATCFGSLLAFIGSFLSSDESTAEIIGILFVVFNFIFCFVFLVVYHKDLKKSSESSKAARLRKTRSNSLKSLEHARSNMAQSVKDTEAEWNAIVELIEEDPHVGSEVADELQYVRSQVHEAVRVEMKELDQILGEADSLSELFGDELKERIEFMNEKLQQKKPRKLLLGYRRLLKKVDKEYGRYEPTDDANPRPKIDQFKAQNVFSKADPVLEIAMNGGLKLCQGIFEKIEEMEDKLIPMFHRMDRDNNGALDVEEVEKAAKNFGMRMEFDDKTGKKIELRDKFQEMDEDGDGELTLDEFLEFGAFWFEELKRSETFASSFGGDDDDFDLEGGFQMSSFREAKNPTVGTARRASVILNNELKFETNNNGDLGRDKTMHHELDRLQSQTFKDAIGSTRLEVLKNIFESLAKMEKEIETTVKSVEKIKEDEKKQQGIEPDVEVAAMAVMEFQYVNNFTTAPQERTEKKFQPVENFAMKHGEVVKRRQSLVMDRKFVKQRGRTESVATNWRRQHLGVLLYLFYKKYDPPKIESISTTLNFTKQQGGEDFYREKELLAKILPKYNLTEADLDKISQTIEMKPKKVDKACRFLKLPLRPRMLTDDPELDISSSEEEVEAEAKVEDDEEHTESDGDGEDEEVHTDSDEERVLTWRDAQPEVLLYFLYERHDRSMLETIMHMLNYFKEDKAALHQQIVDKILPKYSLHQEDLDNFAQDIQQNPTKVQDVRRNLKLKATIEGEGNGRLSLLDMDKKMTRQFGRRASADSVVDWKRQDLSMILYFFFEKYDPLKLGSIETTLRQFQGNGAFLQKQFKEKILPRYKDQDGYELDESAMIDISREIATNFRKVRKARKHLNLSPALLQLIEETSEQDEGEGEGKGDLEEGDLEEGVTFSLNRKNNGDGETPKEKKKKERRKSKAAVLDPRLARFKAFKMESKARRRSTIGRGSEAVKRGSTFVTFPKEAGVSPSDRIRSKSSAKKKKGFVTETTVELGSDRRIGDNIEVEIVSNPMGANFLSAEQELNLAKKKEGGEWEEKFDENKKHIYYVHSESGRSSWTAPAGWDKKMKEKMERKVEEEVEVVKNEVEEVEKEEEKKGLVRANTKARNFLGVTKEEVTEKTEVESNSEPAVTGQKFDENYKAWYYVLEDGTSSWVHPDELKNQSASEGRGSDISETRRRSVIELSAVFNNKDKRIEQLGSVIVEKEKEVKKEELVTEAGLAAAPKVVWEKLFDEKTKTNYWSNPETGKTSWINPKLIKVWERNLPGRIRQLGEDHKTVLKTYSDLGGGYHMMKEYEKSFDFYEKALKGYESTLGNTHPTTLETIKSIAAVYHTGVRSDEGYAKAAEYYERALRGFKVQLGQKHDHTKECAMDVALFYSEIKERENMMQIFNDYPHIAEKYYRQDLEECESFHEKEHEESKKCARNLAIHYEKTKEKTKLSDLIVTYPHLFVEFKGNKQSRKAPPKVAKGRVPKSARRPVAPELTKGYITSFSGQGNLKKEKILKKEQKLSKL</sequence>
<dbReference type="PROSITE" id="PS50020">
    <property type="entry name" value="WW_DOMAIN_2"/>
    <property type="match status" value="2"/>
</dbReference>
<evidence type="ECO:0000259" key="8">
    <source>
        <dbReference type="PROSITE" id="PS50020"/>
    </source>
</evidence>
<feature type="compositionally biased region" description="Acidic residues" evidence="6">
    <location>
        <begin position="944"/>
        <end position="981"/>
    </location>
</feature>
<keyword evidence="1" id="KW-0677">Repeat</keyword>
<feature type="domain" description="WW" evidence="8">
    <location>
        <begin position="1565"/>
        <end position="1593"/>
    </location>
</feature>
<dbReference type="SUPFAM" id="SSF47473">
    <property type="entry name" value="EF-hand"/>
    <property type="match status" value="1"/>
</dbReference>
<feature type="coiled-coil region" evidence="5">
    <location>
        <begin position="1403"/>
        <end position="1433"/>
    </location>
</feature>
<keyword evidence="3" id="KW-0106">Calcium</keyword>
<feature type="repeat" description="TPR" evidence="4">
    <location>
        <begin position="1616"/>
        <end position="1649"/>
    </location>
</feature>
<gene>
    <name evidence="10" type="ORF">TL16_g07987</name>
</gene>
<evidence type="ECO:0000256" key="1">
    <source>
        <dbReference type="ARBA" id="ARBA00022737"/>
    </source>
</evidence>
<feature type="transmembrane region" description="Helical" evidence="7">
    <location>
        <begin position="117"/>
        <end position="137"/>
    </location>
</feature>
<keyword evidence="5" id="KW-0175">Coiled coil</keyword>
<dbReference type="PROSITE" id="PS50005">
    <property type="entry name" value="TPR"/>
    <property type="match status" value="1"/>
</dbReference>
<feature type="compositionally biased region" description="Basic residues" evidence="6">
    <location>
        <begin position="1247"/>
        <end position="1257"/>
    </location>
</feature>
<organism evidence="10 11">
    <name type="scientific">Triparma laevis f. inornata</name>
    <dbReference type="NCBI Taxonomy" id="1714386"/>
    <lineage>
        <taxon>Eukaryota</taxon>
        <taxon>Sar</taxon>
        <taxon>Stramenopiles</taxon>
        <taxon>Ochrophyta</taxon>
        <taxon>Bolidophyceae</taxon>
        <taxon>Parmales</taxon>
        <taxon>Triparmaceae</taxon>
        <taxon>Triparma</taxon>
    </lineage>
</organism>
<dbReference type="Pfam" id="PF13424">
    <property type="entry name" value="TPR_12"/>
    <property type="match status" value="1"/>
</dbReference>
<feature type="transmembrane region" description="Helical" evidence="7">
    <location>
        <begin position="211"/>
        <end position="231"/>
    </location>
</feature>
<evidence type="ECO:0000256" key="4">
    <source>
        <dbReference type="PROSITE-ProRule" id="PRU00339"/>
    </source>
</evidence>
<feature type="transmembrane region" description="Helical" evidence="7">
    <location>
        <begin position="301"/>
        <end position="320"/>
    </location>
</feature>